<organism evidence="2 3">
    <name type="scientific">Melipona bicolor</name>
    <dbReference type="NCBI Taxonomy" id="60889"/>
    <lineage>
        <taxon>Eukaryota</taxon>
        <taxon>Metazoa</taxon>
        <taxon>Ecdysozoa</taxon>
        <taxon>Arthropoda</taxon>
        <taxon>Hexapoda</taxon>
        <taxon>Insecta</taxon>
        <taxon>Pterygota</taxon>
        <taxon>Neoptera</taxon>
        <taxon>Endopterygota</taxon>
        <taxon>Hymenoptera</taxon>
        <taxon>Apocrita</taxon>
        <taxon>Aculeata</taxon>
        <taxon>Apoidea</taxon>
        <taxon>Anthophila</taxon>
        <taxon>Apidae</taxon>
        <taxon>Melipona</taxon>
    </lineage>
</organism>
<gene>
    <name evidence="2" type="ORF">K0M31_010060</name>
</gene>
<evidence type="ECO:0000313" key="3">
    <source>
        <dbReference type="Proteomes" id="UP001177670"/>
    </source>
</evidence>
<proteinExistence type="predicted"/>
<dbReference type="Proteomes" id="UP001177670">
    <property type="component" value="Unassembled WGS sequence"/>
</dbReference>
<dbReference type="EMBL" id="JAHYIQ010000025">
    <property type="protein sequence ID" value="KAK1121749.1"/>
    <property type="molecule type" value="Genomic_DNA"/>
</dbReference>
<accession>A0AA40KIL6</accession>
<sequence length="52" mass="5801">RNLFRATMTVRKHENRGSDRVPASRDRLLAAFAERGQCLTGSEPLHVTAVHA</sequence>
<reference evidence="2" key="1">
    <citation type="submission" date="2021-10" db="EMBL/GenBank/DDBJ databases">
        <title>Melipona bicolor Genome sequencing and assembly.</title>
        <authorList>
            <person name="Araujo N.S."/>
            <person name="Arias M.C."/>
        </authorList>
    </citation>
    <scope>NUCLEOTIDE SEQUENCE</scope>
    <source>
        <strain evidence="2">USP_2M_L1-L4_2017</strain>
        <tissue evidence="2">Whole body</tissue>
    </source>
</reference>
<evidence type="ECO:0000313" key="2">
    <source>
        <dbReference type="EMBL" id="KAK1121749.1"/>
    </source>
</evidence>
<protein>
    <submittedName>
        <fullName evidence="2">Uncharacterized protein</fullName>
    </submittedName>
</protein>
<name>A0AA40KIL6_9HYME</name>
<dbReference type="AlphaFoldDB" id="A0AA40KIL6"/>
<keyword evidence="3" id="KW-1185">Reference proteome</keyword>
<comment type="caution">
    <text evidence="2">The sequence shown here is derived from an EMBL/GenBank/DDBJ whole genome shotgun (WGS) entry which is preliminary data.</text>
</comment>
<feature type="region of interest" description="Disordered" evidence="1">
    <location>
        <begin position="1"/>
        <end position="22"/>
    </location>
</feature>
<feature type="non-terminal residue" evidence="2">
    <location>
        <position position="1"/>
    </location>
</feature>
<evidence type="ECO:0000256" key="1">
    <source>
        <dbReference type="SAM" id="MobiDB-lite"/>
    </source>
</evidence>
<feature type="compositionally biased region" description="Basic and acidic residues" evidence="1">
    <location>
        <begin position="11"/>
        <end position="22"/>
    </location>
</feature>